<dbReference type="InterPro" id="IPR016024">
    <property type="entry name" value="ARM-type_fold"/>
</dbReference>
<feature type="domain" description="Maestro-like HEAT-repeats" evidence="3">
    <location>
        <begin position="967"/>
        <end position="1201"/>
    </location>
</feature>
<dbReference type="Pfam" id="PF21047">
    <property type="entry name" value="HEAT_Maestro"/>
    <property type="match status" value="1"/>
</dbReference>
<dbReference type="PANTHER" id="PTHR23120">
    <property type="entry name" value="MAESTRO-RELATED HEAT DOMAIN-CONTAINING"/>
    <property type="match status" value="1"/>
</dbReference>
<proteinExistence type="predicted"/>
<evidence type="ECO:0000256" key="2">
    <source>
        <dbReference type="PROSITE-ProRule" id="PRU00103"/>
    </source>
</evidence>
<dbReference type="InterPro" id="IPR021133">
    <property type="entry name" value="HEAT_type_2"/>
</dbReference>
<keyword evidence="1" id="KW-0677">Repeat</keyword>
<name>A0AAF3FA39_9BILA</name>
<protein>
    <submittedName>
        <fullName evidence="8">Maestro heat-like repeat-containing protein family member 1</fullName>
    </submittedName>
</protein>
<dbReference type="InterPro" id="IPR055406">
    <property type="entry name" value="HEAT_Maestro"/>
</dbReference>
<dbReference type="GO" id="GO:0005737">
    <property type="term" value="C:cytoplasm"/>
    <property type="evidence" value="ECO:0007669"/>
    <property type="project" value="TreeGrafter"/>
</dbReference>
<dbReference type="SUPFAM" id="SSF48371">
    <property type="entry name" value="ARM repeat"/>
    <property type="match status" value="2"/>
</dbReference>
<dbReference type="Proteomes" id="UP000887575">
    <property type="component" value="Unassembled WGS sequence"/>
</dbReference>
<dbReference type="Pfam" id="PF23210">
    <property type="entry name" value="HEAT_Maestro_2"/>
    <property type="match status" value="1"/>
</dbReference>
<feature type="repeat" description="HEAT" evidence="2">
    <location>
        <begin position="1663"/>
        <end position="1693"/>
    </location>
</feature>
<dbReference type="InterPro" id="IPR048465">
    <property type="entry name" value="Maestro-like_HEAT"/>
</dbReference>
<evidence type="ECO:0000259" key="4">
    <source>
        <dbReference type="Pfam" id="PF23210"/>
    </source>
</evidence>
<evidence type="ECO:0000313" key="7">
    <source>
        <dbReference type="Proteomes" id="UP000887575"/>
    </source>
</evidence>
<dbReference type="Pfam" id="PF23227">
    <property type="entry name" value="HEAT_MROH2B_C"/>
    <property type="match status" value="1"/>
</dbReference>
<dbReference type="InterPro" id="IPR056282">
    <property type="entry name" value="MROH2B-like_N_HEAT"/>
</dbReference>
<dbReference type="Gene3D" id="1.25.10.10">
    <property type="entry name" value="Leucine-rich Repeat Variant"/>
    <property type="match status" value="4"/>
</dbReference>
<sequence>MSIQSLEDLITSLLDTLGAANDDVKTEVAEALVNLGQNQYRTTLKTIHTYLIQHNKIAPHLRSFLLRSMTDVVSNSKVLDAVDEQTMLLVINLATQELSMTKDTELEWADASKDLLVTIGKSQKHVSHVLDAVLQKFPPGFANSPHRYVVVVLGKIAEHNPQGFVHFLTDVLSRAIPLLPNIRGDTLRCSWARAICYFCEAVRESESAVREVKEDTNIAQEQSSTNRLTYCDQFETVFEVIFTWMSSKDSKVRAEAAECIGELCLMVRKQKLIDDLKKLVTTFLGLYKKSSSENHTITQGLCRFLEATCMDDIVPLDPYLDELLAVLFPHTCLDPDDSNASPSQSAIKNHSEAFRCFHVAANRFADRIVYFLLHKMQHTQDMQKLGAINVMRHLLNSSGSSMEDKRSLVMMGLRRLLAAEQVATIRVKRAIVQLCVALSDHAYVDAEGGQHVIAFLVRNVINQSDDQVGKRGLTDDVAGLNQLRTQCAQALHTIASTSSCANRLLWPYLLEFICVKEYTPVMADLCKCLRTLIVKTKEMGQTIDYQEGFEKEKVAGKYQVFARLFVMMCCAPLNGLLGRRARETLGFLGQIGDWLHPSISAIVAEHQDGLSALIEELSTSVWTDSQKVGEAKWRRVSRWNEAVLEFLAVTVLSVNDGEWRQEVAAAFGKQLELYKEMQHEKAFALRCLSMVLSSIANTTFIIDHTQLMFRSTNHATTAERVGCAKGIGAIARIHMDLILTQLENISKWEHSKKNQSWFGFVKGSYTDIEMVQLRATLMLCYGHVAFSCPTEAVTQRVEQTIVPFLRTYMTNQKQEVVVREALLETIRLIAEALSPTRIGPDYSFELRNELFTFLKDCVQLETSETLSSSIRLLACRAVASLVCLMPRLTNNEVWELSNILVKTILPISREKSGLKTNEEEDSATIMDATVSHLGCAIEAIIRNNSSLSIVTQILQILQTFYGSSADHERLRAIDLTVLSLRVYFESAEDVQLGHASDFPPFSSILARMAPRAVDSVHSVRVQALLALHSSLRLAYIFKGHSRETDLAAFSITEITEKYNFEEGKLDGQTAKKVVKHIAQIIEANLPPSQQQTYLSALFDMLGDRQNQVSSASAQLLSNSLACRGATLHNEGATIVSSILSKLPEIHGCVQTYTDLLASLCAFYSHQQYVVIDVLLEQPLPYSKELCDAWECISRERALFPSLLDYILELMFESFVHPYDLVEIGGGTSVKVCNAKPLVYASALTELLKGGEPESAIEERFPILLATLIQLLTSVSGTQFPVVQKDSRDTGVSSPLLITAELRRSMEKPAGLAVAVIRTLLQRMRLTDIIEEMNTLRSWSECLDANNFLNSIAILTCAIVEHMPKWAEPLADRLMEKVTSEQEPLRLAAVTVVSALIKKSPNQDGRFDERLLVDCVNALQNTLKDESLRIRKLCVRGLGEIGECVNLKTASKFTAVAVVASMQALDDIGDRRDEVAMEAIISLNKLVRRAADSQLKEILPQVLLKIRPCFEKESAFLRASAFSLFGELGRRVGEETPEFLIQLHSNIVSILLHFGEDDQPVQQACGTCLRVVGRLFTSDPLSQLIDRSVMPNGSPSVSYYLLQKDVAMILALSYPDYVNTYALSCSNYFKSTSSIVRVNAAHFTGHLLGCLTPPLRATISKELIFTGLVSLLKDESIFVRIAATKAIAQLHQFS</sequence>
<evidence type="ECO:0000256" key="1">
    <source>
        <dbReference type="ARBA" id="ARBA00022737"/>
    </source>
</evidence>
<dbReference type="InterPro" id="IPR045206">
    <property type="entry name" value="Maestro_heat-like_prot"/>
</dbReference>
<feature type="domain" description="MROH2B-like N-terminal HEAT-repeats" evidence="5">
    <location>
        <begin position="32"/>
        <end position="263"/>
    </location>
</feature>
<feature type="domain" description="MROH2B-like HEAT-repeats" evidence="4">
    <location>
        <begin position="269"/>
        <end position="935"/>
    </location>
</feature>
<evidence type="ECO:0000313" key="8">
    <source>
        <dbReference type="WBParaSite" id="MBELARI_LOCUS3789"/>
    </source>
</evidence>
<accession>A0AAF3FA39</accession>
<feature type="domain" description="Maestro/Maestro-like HEAT-repeats" evidence="6">
    <location>
        <begin position="1414"/>
        <end position="1690"/>
    </location>
</feature>
<feature type="repeat" description="HEAT" evidence="2">
    <location>
        <begin position="801"/>
        <end position="838"/>
    </location>
</feature>
<dbReference type="InterPro" id="IPR055408">
    <property type="entry name" value="HEAT_MROH2B-like"/>
</dbReference>
<dbReference type="InterPro" id="IPR011989">
    <property type="entry name" value="ARM-like"/>
</dbReference>
<evidence type="ECO:0000259" key="6">
    <source>
        <dbReference type="Pfam" id="PF23227"/>
    </source>
</evidence>
<organism evidence="7 8">
    <name type="scientific">Mesorhabditis belari</name>
    <dbReference type="NCBI Taxonomy" id="2138241"/>
    <lineage>
        <taxon>Eukaryota</taxon>
        <taxon>Metazoa</taxon>
        <taxon>Ecdysozoa</taxon>
        <taxon>Nematoda</taxon>
        <taxon>Chromadorea</taxon>
        <taxon>Rhabditida</taxon>
        <taxon>Rhabditina</taxon>
        <taxon>Rhabditomorpha</taxon>
        <taxon>Rhabditoidea</taxon>
        <taxon>Rhabditidae</taxon>
        <taxon>Mesorhabditinae</taxon>
        <taxon>Mesorhabditis</taxon>
    </lineage>
</organism>
<keyword evidence="7" id="KW-1185">Reference proteome</keyword>
<evidence type="ECO:0000259" key="3">
    <source>
        <dbReference type="Pfam" id="PF21047"/>
    </source>
</evidence>
<dbReference type="PROSITE" id="PS50077">
    <property type="entry name" value="HEAT_REPEAT"/>
    <property type="match status" value="2"/>
</dbReference>
<dbReference type="WBParaSite" id="MBELARI_LOCUS3789">
    <property type="protein sequence ID" value="MBELARI_LOCUS3789"/>
    <property type="gene ID" value="MBELARI_LOCUS3789"/>
</dbReference>
<reference evidence="8" key="1">
    <citation type="submission" date="2024-02" db="UniProtKB">
        <authorList>
            <consortium name="WormBaseParasite"/>
        </authorList>
    </citation>
    <scope>IDENTIFICATION</scope>
</reference>
<evidence type="ECO:0000259" key="5">
    <source>
        <dbReference type="Pfam" id="PF23221"/>
    </source>
</evidence>
<dbReference type="PANTHER" id="PTHR23120:SF0">
    <property type="entry name" value="MAESTRO HEAT-LIKE REPEAT FAMILY MEMBER 1"/>
    <property type="match status" value="1"/>
</dbReference>
<dbReference type="Pfam" id="PF23221">
    <property type="entry name" value="HEAT_MROH2B_1st"/>
    <property type="match status" value="1"/>
</dbReference>